<dbReference type="GO" id="GO:0005741">
    <property type="term" value="C:mitochondrial outer membrane"/>
    <property type="evidence" value="ECO:0007669"/>
    <property type="project" value="UniProtKB-SubCell"/>
</dbReference>
<keyword evidence="4" id="KW-0496">Mitochondrion</keyword>
<name>A0A553NX00_TIGCA</name>
<evidence type="ECO:0000256" key="1">
    <source>
        <dbReference type="ARBA" id="ARBA00004294"/>
    </source>
</evidence>
<comment type="similarity">
    <text evidence="2">Belongs to the phosphoglycerate mutase family. BPG-dependent PGAM subfamily.</text>
</comment>
<dbReference type="AlphaFoldDB" id="A0A553NX00"/>
<protein>
    <recommendedName>
        <fullName evidence="8">Serine/threonine-protein phosphatase PGAM5, mitochondrial</fullName>
        <ecNumber evidence="3">3.1.3.16</ecNumber>
    </recommendedName>
    <alternativeName>
        <fullName evidence="10">Phosphoglycerate mutase family member 5 homolog</fullName>
    </alternativeName>
    <alternativeName>
        <fullName evidence="9">Serine/threonine-protein phosphatase Pgam5, mitochondrial</fullName>
    </alternativeName>
</protein>
<evidence type="ECO:0000256" key="6">
    <source>
        <dbReference type="ARBA" id="ARBA00037234"/>
    </source>
</evidence>
<evidence type="ECO:0000256" key="9">
    <source>
        <dbReference type="ARBA" id="ARBA00040722"/>
    </source>
</evidence>
<dbReference type="CDD" id="cd07067">
    <property type="entry name" value="HP_PGM_like"/>
    <property type="match status" value="1"/>
</dbReference>
<dbReference type="OMA" id="KWIEHED"/>
<keyword evidence="5" id="KW-0378">Hydrolase</keyword>
<evidence type="ECO:0000256" key="2">
    <source>
        <dbReference type="ARBA" id="ARBA00006717"/>
    </source>
</evidence>
<reference evidence="13 14" key="1">
    <citation type="journal article" date="2018" name="Nat. Ecol. Evol.">
        <title>Genomic signatures of mitonuclear coevolution across populations of Tigriopus californicus.</title>
        <authorList>
            <person name="Barreto F.S."/>
            <person name="Watson E.T."/>
            <person name="Lima T.G."/>
            <person name="Willett C.S."/>
            <person name="Edmands S."/>
            <person name="Li W."/>
            <person name="Burton R.S."/>
        </authorList>
    </citation>
    <scope>NUCLEOTIDE SEQUENCE [LARGE SCALE GENOMIC DNA]</scope>
    <source>
        <strain evidence="13 14">San Diego</strain>
    </source>
</reference>
<dbReference type="InterPro" id="IPR051021">
    <property type="entry name" value="Mito_Ser/Thr_phosphatase"/>
</dbReference>
<evidence type="ECO:0000256" key="12">
    <source>
        <dbReference type="ARBA" id="ARBA00048336"/>
    </source>
</evidence>
<evidence type="ECO:0000256" key="10">
    <source>
        <dbReference type="ARBA" id="ARBA00042520"/>
    </source>
</evidence>
<evidence type="ECO:0000256" key="3">
    <source>
        <dbReference type="ARBA" id="ARBA00013081"/>
    </source>
</evidence>
<dbReference type="EMBL" id="VCGU01000009">
    <property type="protein sequence ID" value="TRY69955.1"/>
    <property type="molecule type" value="Genomic_DNA"/>
</dbReference>
<comment type="subcellular location">
    <subcellularLocation>
        <location evidence="1">Mitochondrion outer membrane</location>
    </subcellularLocation>
</comment>
<sequence length="354" mass="40271">MKFYLSATNLEPKTQDWPIEPMASKPSKSKHCLFRSDKTPTSMANNLFLKGFSVGLLSGATGLIGYYFGAVDATQPLVNAQNDSGQPKWIEHEDPRIQRWDYNWDKRSPDKLVKPLRKSQMQDEEAVAERKAKVKEATPKSVRRVILIRHGQYDLSGQDDGQHHLTPLGFEQADRTGRRLAELLEDWKTNWARDKDGQQEKVRIRLYMSSMTRATETAQTILKHLPELDEVKSCNFIREGAPIAPVPGICKTLWNPDPKDFLEEGARIEAGFRKYMHRIPAGEEDIKTIDILVCHGNVIRYFLCRAMQFAPDAWLRFAIHNASISVISLGASGRLSLRTFGEIGHMPTDMMTFN</sequence>
<evidence type="ECO:0000256" key="11">
    <source>
        <dbReference type="ARBA" id="ARBA00047761"/>
    </source>
</evidence>
<evidence type="ECO:0000256" key="7">
    <source>
        <dbReference type="ARBA" id="ARBA00038605"/>
    </source>
</evidence>
<dbReference type="Gene3D" id="3.40.50.1240">
    <property type="entry name" value="Phosphoglycerate mutase-like"/>
    <property type="match status" value="1"/>
</dbReference>
<comment type="function">
    <text evidence="6">Displays phosphatase activity for serine/threonine residues, and dephosphorylates and activates Pk92B kinase. Has apparently no phosphoglycerate mutase activity.</text>
</comment>
<evidence type="ECO:0000256" key="4">
    <source>
        <dbReference type="ARBA" id="ARBA00022787"/>
    </source>
</evidence>
<dbReference type="InterPro" id="IPR013078">
    <property type="entry name" value="His_Pase_superF_clade-1"/>
</dbReference>
<dbReference type="GO" id="GO:0004722">
    <property type="term" value="F:protein serine/threonine phosphatase activity"/>
    <property type="evidence" value="ECO:0007669"/>
    <property type="project" value="UniProtKB-EC"/>
</dbReference>
<dbReference type="STRING" id="6832.A0A553NX00"/>
<organism evidence="13 14">
    <name type="scientific">Tigriopus californicus</name>
    <name type="common">Marine copepod</name>
    <dbReference type="NCBI Taxonomy" id="6832"/>
    <lineage>
        <taxon>Eukaryota</taxon>
        <taxon>Metazoa</taxon>
        <taxon>Ecdysozoa</taxon>
        <taxon>Arthropoda</taxon>
        <taxon>Crustacea</taxon>
        <taxon>Multicrustacea</taxon>
        <taxon>Hexanauplia</taxon>
        <taxon>Copepoda</taxon>
        <taxon>Harpacticoida</taxon>
        <taxon>Harpacticidae</taxon>
        <taxon>Tigriopus</taxon>
    </lineage>
</organism>
<evidence type="ECO:0000256" key="8">
    <source>
        <dbReference type="ARBA" id="ARBA00039765"/>
    </source>
</evidence>
<dbReference type="InterPro" id="IPR029033">
    <property type="entry name" value="His_PPase_superfam"/>
</dbReference>
<keyword evidence="4" id="KW-0472">Membrane</keyword>
<comment type="catalytic activity">
    <reaction evidence="11">
        <text>O-phospho-L-seryl-[protein] + H2O = L-seryl-[protein] + phosphate</text>
        <dbReference type="Rhea" id="RHEA:20629"/>
        <dbReference type="Rhea" id="RHEA-COMP:9863"/>
        <dbReference type="Rhea" id="RHEA-COMP:11604"/>
        <dbReference type="ChEBI" id="CHEBI:15377"/>
        <dbReference type="ChEBI" id="CHEBI:29999"/>
        <dbReference type="ChEBI" id="CHEBI:43474"/>
        <dbReference type="ChEBI" id="CHEBI:83421"/>
        <dbReference type="EC" id="3.1.3.16"/>
    </reaction>
</comment>
<dbReference type="GO" id="GO:0090141">
    <property type="term" value="P:positive regulation of mitochondrial fission"/>
    <property type="evidence" value="ECO:0007669"/>
    <property type="project" value="TreeGrafter"/>
</dbReference>
<accession>A0A553NX00</accession>
<dbReference type="SUPFAM" id="SSF53254">
    <property type="entry name" value="Phosphoglycerate mutase-like"/>
    <property type="match status" value="1"/>
</dbReference>
<dbReference type="PANTHER" id="PTHR20935:SF0">
    <property type="entry name" value="SERINE_THREONINE-PROTEIN PHOSPHATASE PGAM5, MITOCHONDRIAL"/>
    <property type="match status" value="1"/>
</dbReference>
<comment type="catalytic activity">
    <reaction evidence="12">
        <text>O-phospho-L-threonyl-[protein] + H2O = L-threonyl-[protein] + phosphate</text>
        <dbReference type="Rhea" id="RHEA:47004"/>
        <dbReference type="Rhea" id="RHEA-COMP:11060"/>
        <dbReference type="Rhea" id="RHEA-COMP:11605"/>
        <dbReference type="ChEBI" id="CHEBI:15377"/>
        <dbReference type="ChEBI" id="CHEBI:30013"/>
        <dbReference type="ChEBI" id="CHEBI:43474"/>
        <dbReference type="ChEBI" id="CHEBI:61977"/>
        <dbReference type="EC" id="3.1.3.16"/>
    </reaction>
</comment>
<comment type="caution">
    <text evidence="13">The sequence shown here is derived from an EMBL/GenBank/DDBJ whole genome shotgun (WGS) entry which is preliminary data.</text>
</comment>
<dbReference type="SMART" id="SM00855">
    <property type="entry name" value="PGAM"/>
    <property type="match status" value="1"/>
</dbReference>
<dbReference type="Proteomes" id="UP000318571">
    <property type="component" value="Chromosome 9"/>
</dbReference>
<keyword evidence="4" id="KW-1000">Mitochondrion outer membrane</keyword>
<dbReference type="EC" id="3.1.3.16" evidence="3"/>
<proteinExistence type="inferred from homology"/>
<evidence type="ECO:0000256" key="5">
    <source>
        <dbReference type="ARBA" id="ARBA00022801"/>
    </source>
</evidence>
<gene>
    <name evidence="13" type="ORF">TCAL_04880</name>
</gene>
<dbReference type="PANTHER" id="PTHR20935">
    <property type="entry name" value="PHOSPHOGLYCERATE MUTASE-RELATED"/>
    <property type="match status" value="1"/>
</dbReference>
<dbReference type="Pfam" id="PF00300">
    <property type="entry name" value="His_Phos_1"/>
    <property type="match status" value="1"/>
</dbReference>
<keyword evidence="14" id="KW-1185">Reference proteome</keyword>
<evidence type="ECO:0000313" key="14">
    <source>
        <dbReference type="Proteomes" id="UP000318571"/>
    </source>
</evidence>
<evidence type="ECO:0000313" key="13">
    <source>
        <dbReference type="EMBL" id="TRY69955.1"/>
    </source>
</evidence>
<comment type="subunit">
    <text evidence="7">Interacts with Pk92B/ASK1.</text>
</comment>